<dbReference type="AlphaFoldDB" id="A0A067JR86"/>
<sequence>MSNSSFSRMRGTRGYMAPEWMVTGKSPTMEEKTGLVTWVRQKKNGGETGIDEIIDPKLVGEYDRSEVEILVTLALQCVEEKKDARPTMSKVVEILLHNYGVRLQRRLTLDFDGNLRLYSRRENSTTWMVSWVALSHPCQIHGTCGPNSKCSYDPVSGRKCSCLPGYQQKNSADWSYGCKPKFNISCDNPTGFKNQTRFIRFPHMEFYGYDYGVYPGYTFKMCKELCLSLCECKGFQYRYVGDGLWNLFSAMNNIKPTVIPTLCYPKLSLLNGYRSPSYDGMFYLKVPKTSMSSDEDDVAGEFGLNCSGEPTIKLDRRYTKGNQNEKLELLLWFAIVSGAIEIIGIIFVWCFLNSFHHHGSNEATQGYQHVAINGFKKFTYYELKRATANFKVEIGRGAGGIVYKGTLSDNRVAAIKRLILADDQGEAEFLAEISSIGKLNHKNLIEMWGYCAEKKHRLLVYKYMKHGSLSENLSSKALDWDQRFQIALGTARGLAYLHEECLEWVLHCDVKPQNILLDSNYQPKVSDFGLSKLLNRGDKNNSIFSRIRGTRGYIAPEWVLNLPITSKVDVYSYGIVVLEMVTGKSPAMGASGTSRVEDEQSGLVAWVMEKKNGGESWIEEVIDPKMEGEYNRSEVELLVTLALECVEEDKDARPTMSKVVEILVDRPQHYL</sequence>
<comment type="subcellular location">
    <subcellularLocation>
        <location evidence="1">Membrane</location>
        <topology evidence="1">Single-pass type I membrane protein</topology>
    </subcellularLocation>
</comment>
<keyword evidence="8 19" id="KW-0547">Nucleotide-binding</keyword>
<dbReference type="EC" id="2.7.11.1" evidence="2"/>
<dbReference type="FunFam" id="1.10.510.10:FF:000302">
    <property type="entry name" value="Serine/threonine-protein kinase"/>
    <property type="match status" value="1"/>
</dbReference>
<dbReference type="EMBL" id="KK914893">
    <property type="protein sequence ID" value="KDP26471.1"/>
    <property type="molecule type" value="Genomic_DNA"/>
</dbReference>
<dbReference type="Pfam" id="PF00069">
    <property type="entry name" value="Pkinase"/>
    <property type="match status" value="1"/>
</dbReference>
<dbReference type="CDD" id="cd00053">
    <property type="entry name" value="EGF"/>
    <property type="match status" value="1"/>
</dbReference>
<evidence type="ECO:0000256" key="13">
    <source>
        <dbReference type="ARBA" id="ARBA00023157"/>
    </source>
</evidence>
<keyword evidence="4 18" id="KW-0245">EGF-like domain</keyword>
<dbReference type="PROSITE" id="PS00108">
    <property type="entry name" value="PROTEIN_KINASE_ST"/>
    <property type="match status" value="1"/>
</dbReference>
<dbReference type="InterPro" id="IPR000719">
    <property type="entry name" value="Prot_kinase_dom"/>
</dbReference>
<dbReference type="InterPro" id="IPR000742">
    <property type="entry name" value="EGF"/>
</dbReference>
<evidence type="ECO:0000256" key="3">
    <source>
        <dbReference type="ARBA" id="ARBA00022527"/>
    </source>
</evidence>
<dbReference type="Gene3D" id="3.30.200.20">
    <property type="entry name" value="Phosphorylase Kinase, domain 1"/>
    <property type="match status" value="1"/>
</dbReference>
<evidence type="ECO:0000256" key="18">
    <source>
        <dbReference type="PROSITE-ProRule" id="PRU00076"/>
    </source>
</evidence>
<dbReference type="InterPro" id="IPR000858">
    <property type="entry name" value="S_locus_glycoprot_dom"/>
</dbReference>
<dbReference type="PROSITE" id="PS00107">
    <property type="entry name" value="PROTEIN_KINASE_ATP"/>
    <property type="match status" value="1"/>
</dbReference>
<accession>A0A067JR86</accession>
<evidence type="ECO:0000259" key="22">
    <source>
        <dbReference type="PROSITE" id="PS50026"/>
    </source>
</evidence>
<comment type="catalytic activity">
    <reaction evidence="16">
        <text>L-threonyl-[protein] + ATP = O-phospho-L-threonyl-[protein] + ADP + H(+)</text>
        <dbReference type="Rhea" id="RHEA:46608"/>
        <dbReference type="Rhea" id="RHEA-COMP:11060"/>
        <dbReference type="Rhea" id="RHEA-COMP:11605"/>
        <dbReference type="ChEBI" id="CHEBI:15378"/>
        <dbReference type="ChEBI" id="CHEBI:30013"/>
        <dbReference type="ChEBI" id="CHEBI:30616"/>
        <dbReference type="ChEBI" id="CHEBI:61977"/>
        <dbReference type="ChEBI" id="CHEBI:456216"/>
        <dbReference type="EC" id="2.7.11.1"/>
    </reaction>
</comment>
<evidence type="ECO:0000256" key="5">
    <source>
        <dbReference type="ARBA" id="ARBA00022679"/>
    </source>
</evidence>
<dbReference type="GO" id="GO:0004674">
    <property type="term" value="F:protein serine/threonine kinase activity"/>
    <property type="evidence" value="ECO:0007669"/>
    <property type="project" value="UniProtKB-KW"/>
</dbReference>
<protein>
    <recommendedName>
        <fullName evidence="2">non-specific serine/threonine protein kinase</fullName>
        <ecNumber evidence="2">2.7.11.1</ecNumber>
    </recommendedName>
</protein>
<name>A0A067JR86_JATCU</name>
<feature type="domain" description="Protein kinase" evidence="21">
    <location>
        <begin position="388"/>
        <end position="671"/>
    </location>
</feature>
<evidence type="ECO:0000259" key="21">
    <source>
        <dbReference type="PROSITE" id="PS50011"/>
    </source>
</evidence>
<evidence type="ECO:0000256" key="4">
    <source>
        <dbReference type="ARBA" id="ARBA00022536"/>
    </source>
</evidence>
<evidence type="ECO:0000256" key="6">
    <source>
        <dbReference type="ARBA" id="ARBA00022692"/>
    </source>
</evidence>
<evidence type="ECO:0000256" key="11">
    <source>
        <dbReference type="ARBA" id="ARBA00022989"/>
    </source>
</evidence>
<dbReference type="InterPro" id="IPR017441">
    <property type="entry name" value="Protein_kinase_ATP_BS"/>
</dbReference>
<evidence type="ECO:0000313" key="23">
    <source>
        <dbReference type="EMBL" id="KDP26471.1"/>
    </source>
</evidence>
<evidence type="ECO:0000256" key="9">
    <source>
        <dbReference type="ARBA" id="ARBA00022777"/>
    </source>
</evidence>
<keyword evidence="3" id="KW-0723">Serine/threonine-protein kinase</keyword>
<evidence type="ECO:0000256" key="7">
    <source>
        <dbReference type="ARBA" id="ARBA00022729"/>
    </source>
</evidence>
<feature type="binding site" evidence="19">
    <location>
        <position position="416"/>
    </location>
    <ligand>
        <name>ATP</name>
        <dbReference type="ChEBI" id="CHEBI:30616"/>
    </ligand>
</feature>
<evidence type="ECO:0000256" key="20">
    <source>
        <dbReference type="SAM" id="Phobius"/>
    </source>
</evidence>
<dbReference type="CDD" id="cd14066">
    <property type="entry name" value="STKc_IRAK"/>
    <property type="match status" value="1"/>
</dbReference>
<evidence type="ECO:0000256" key="2">
    <source>
        <dbReference type="ARBA" id="ARBA00012513"/>
    </source>
</evidence>
<evidence type="ECO:0000256" key="17">
    <source>
        <dbReference type="ARBA" id="ARBA00048679"/>
    </source>
</evidence>
<evidence type="ECO:0000313" key="24">
    <source>
        <dbReference type="Proteomes" id="UP000027138"/>
    </source>
</evidence>
<keyword evidence="9" id="KW-0418">Kinase</keyword>
<evidence type="ECO:0000256" key="14">
    <source>
        <dbReference type="ARBA" id="ARBA00023170"/>
    </source>
</evidence>
<evidence type="ECO:0000256" key="8">
    <source>
        <dbReference type="ARBA" id="ARBA00022741"/>
    </source>
</evidence>
<dbReference type="InterPro" id="IPR008271">
    <property type="entry name" value="Ser/Thr_kinase_AS"/>
</dbReference>
<feature type="transmembrane region" description="Helical" evidence="20">
    <location>
        <begin position="329"/>
        <end position="349"/>
    </location>
</feature>
<dbReference type="FunFam" id="3.30.200.20:FF:000059">
    <property type="entry name" value="S-receptor-like serine/threonine-protein kinase"/>
    <property type="match status" value="1"/>
</dbReference>
<evidence type="ECO:0000256" key="12">
    <source>
        <dbReference type="ARBA" id="ARBA00023136"/>
    </source>
</evidence>
<dbReference type="PANTHER" id="PTHR47974:SF3">
    <property type="entry name" value="RECEPTOR-LIKE SERINE_THREONINE-PROTEIN KINASE"/>
    <property type="match status" value="1"/>
</dbReference>
<dbReference type="CDD" id="cd01098">
    <property type="entry name" value="PAN_AP_plant"/>
    <property type="match status" value="1"/>
</dbReference>
<dbReference type="InterPro" id="IPR011009">
    <property type="entry name" value="Kinase-like_dom_sf"/>
</dbReference>
<dbReference type="PANTHER" id="PTHR47974">
    <property type="entry name" value="OS07G0415500 PROTEIN"/>
    <property type="match status" value="1"/>
</dbReference>
<organism evidence="23 24">
    <name type="scientific">Jatropha curcas</name>
    <name type="common">Barbados nut</name>
    <dbReference type="NCBI Taxonomy" id="180498"/>
    <lineage>
        <taxon>Eukaryota</taxon>
        <taxon>Viridiplantae</taxon>
        <taxon>Streptophyta</taxon>
        <taxon>Embryophyta</taxon>
        <taxon>Tracheophyta</taxon>
        <taxon>Spermatophyta</taxon>
        <taxon>Magnoliopsida</taxon>
        <taxon>eudicotyledons</taxon>
        <taxon>Gunneridae</taxon>
        <taxon>Pentapetalae</taxon>
        <taxon>rosids</taxon>
        <taxon>fabids</taxon>
        <taxon>Malpighiales</taxon>
        <taxon>Euphorbiaceae</taxon>
        <taxon>Crotonoideae</taxon>
        <taxon>Jatropheae</taxon>
        <taxon>Jatropha</taxon>
    </lineage>
</organism>
<proteinExistence type="predicted"/>
<evidence type="ECO:0000256" key="19">
    <source>
        <dbReference type="PROSITE-ProRule" id="PRU10141"/>
    </source>
</evidence>
<comment type="catalytic activity">
    <reaction evidence="17">
        <text>L-seryl-[protein] + ATP = O-phospho-L-seryl-[protein] + ADP + H(+)</text>
        <dbReference type="Rhea" id="RHEA:17989"/>
        <dbReference type="Rhea" id="RHEA-COMP:9863"/>
        <dbReference type="Rhea" id="RHEA-COMP:11604"/>
        <dbReference type="ChEBI" id="CHEBI:15378"/>
        <dbReference type="ChEBI" id="CHEBI:29999"/>
        <dbReference type="ChEBI" id="CHEBI:30616"/>
        <dbReference type="ChEBI" id="CHEBI:83421"/>
        <dbReference type="ChEBI" id="CHEBI:456216"/>
        <dbReference type="EC" id="2.7.11.1"/>
    </reaction>
</comment>
<dbReference type="Pfam" id="PF00954">
    <property type="entry name" value="S_locus_glycop"/>
    <property type="match status" value="1"/>
</dbReference>
<evidence type="ECO:0000256" key="1">
    <source>
        <dbReference type="ARBA" id="ARBA00004479"/>
    </source>
</evidence>
<evidence type="ECO:0000256" key="16">
    <source>
        <dbReference type="ARBA" id="ARBA00047899"/>
    </source>
</evidence>
<keyword evidence="13" id="KW-1015">Disulfide bond</keyword>
<feature type="domain" description="EGF-like" evidence="22">
    <location>
        <begin position="134"/>
        <end position="172"/>
    </location>
</feature>
<evidence type="ECO:0000256" key="15">
    <source>
        <dbReference type="ARBA" id="ARBA00023180"/>
    </source>
</evidence>
<keyword evidence="14" id="KW-0675">Receptor</keyword>
<evidence type="ECO:0000256" key="10">
    <source>
        <dbReference type="ARBA" id="ARBA00022840"/>
    </source>
</evidence>
<keyword evidence="5" id="KW-0808">Transferase</keyword>
<keyword evidence="10 19" id="KW-0067">ATP-binding</keyword>
<dbReference type="Proteomes" id="UP000027138">
    <property type="component" value="Unassembled WGS sequence"/>
</dbReference>
<keyword evidence="24" id="KW-1185">Reference proteome</keyword>
<dbReference type="SUPFAM" id="SSF56112">
    <property type="entry name" value="Protein kinase-like (PK-like)"/>
    <property type="match status" value="2"/>
</dbReference>
<reference evidence="23 24" key="1">
    <citation type="journal article" date="2014" name="PLoS ONE">
        <title>Global Analysis of Gene Expression Profiles in Physic Nut (Jatropha curcas L.) Seedlings Exposed to Salt Stress.</title>
        <authorList>
            <person name="Zhang L."/>
            <person name="Zhang C."/>
            <person name="Wu P."/>
            <person name="Chen Y."/>
            <person name="Li M."/>
            <person name="Jiang H."/>
            <person name="Wu G."/>
        </authorList>
    </citation>
    <scope>NUCLEOTIDE SEQUENCE [LARGE SCALE GENOMIC DNA]</scope>
    <source>
        <strain evidence="24">cv. GZQX0401</strain>
        <tissue evidence="23">Young leaves</tissue>
    </source>
</reference>
<dbReference type="Gene3D" id="1.10.510.10">
    <property type="entry name" value="Transferase(Phosphotransferase) domain 1"/>
    <property type="match status" value="2"/>
</dbReference>
<dbReference type="PROSITE" id="PS50011">
    <property type="entry name" value="PROTEIN_KINASE_DOM"/>
    <property type="match status" value="1"/>
</dbReference>
<keyword evidence="6 20" id="KW-0812">Transmembrane</keyword>
<dbReference type="GO" id="GO:0005524">
    <property type="term" value="F:ATP binding"/>
    <property type="evidence" value="ECO:0007669"/>
    <property type="project" value="UniProtKB-UniRule"/>
</dbReference>
<dbReference type="PROSITE" id="PS50026">
    <property type="entry name" value="EGF_3"/>
    <property type="match status" value="1"/>
</dbReference>
<gene>
    <name evidence="23" type="ORF">JCGZ_17629</name>
</gene>
<dbReference type="OrthoDB" id="815736at2759"/>
<dbReference type="GO" id="GO:0016020">
    <property type="term" value="C:membrane"/>
    <property type="evidence" value="ECO:0007669"/>
    <property type="project" value="UniProtKB-SubCell"/>
</dbReference>
<comment type="caution">
    <text evidence="18">Lacks conserved residue(s) required for the propagation of feature annotation.</text>
</comment>
<keyword evidence="11 20" id="KW-1133">Transmembrane helix</keyword>
<dbReference type="GO" id="GO:0048544">
    <property type="term" value="P:recognition of pollen"/>
    <property type="evidence" value="ECO:0007669"/>
    <property type="project" value="InterPro"/>
</dbReference>
<dbReference type="SMART" id="SM00220">
    <property type="entry name" value="S_TKc"/>
    <property type="match status" value="1"/>
</dbReference>
<keyword evidence="7" id="KW-0732">Signal</keyword>
<keyword evidence="12 20" id="KW-0472">Membrane</keyword>
<keyword evidence="15" id="KW-0325">Glycoprotein</keyword>